<keyword evidence="8" id="KW-0130">Cell adhesion</keyword>
<dbReference type="Pfam" id="PF00028">
    <property type="entry name" value="Cadherin"/>
    <property type="match status" value="7"/>
</dbReference>
<dbReference type="InterPro" id="IPR006052">
    <property type="entry name" value="TNF_dom"/>
</dbReference>
<keyword evidence="9 15" id="KW-1133">Transmembrane helix</keyword>
<dbReference type="Gene3D" id="2.60.120.40">
    <property type="match status" value="3"/>
</dbReference>
<dbReference type="InterPro" id="IPR007110">
    <property type="entry name" value="Ig-like_dom"/>
</dbReference>
<dbReference type="SMART" id="SM00112">
    <property type="entry name" value="CA"/>
    <property type="match status" value="7"/>
</dbReference>
<dbReference type="GO" id="GO:0005164">
    <property type="term" value="F:tumor necrosis factor receptor binding"/>
    <property type="evidence" value="ECO:0007669"/>
    <property type="project" value="InterPro"/>
</dbReference>
<keyword evidence="20" id="KW-1185">Reference proteome</keyword>
<evidence type="ECO:0000256" key="13">
    <source>
        <dbReference type="PROSITE-ProRule" id="PRU00043"/>
    </source>
</evidence>
<dbReference type="GO" id="GO:0016342">
    <property type="term" value="C:catenin complex"/>
    <property type="evidence" value="ECO:0007669"/>
    <property type="project" value="TreeGrafter"/>
</dbReference>
<feature type="domain" description="Cadherin" evidence="17">
    <location>
        <begin position="1549"/>
        <end position="1650"/>
    </location>
</feature>
<comment type="similarity">
    <text evidence="2">Belongs to the tumor necrosis factor family.</text>
</comment>
<evidence type="ECO:0000259" key="17">
    <source>
        <dbReference type="PROSITE" id="PS50268"/>
    </source>
</evidence>
<protein>
    <submittedName>
        <fullName evidence="19">Uncharacterized protein</fullName>
    </submittedName>
</protein>
<dbReference type="Gene3D" id="2.60.40.60">
    <property type="entry name" value="Cadherins"/>
    <property type="match status" value="7"/>
</dbReference>
<evidence type="ECO:0000256" key="10">
    <source>
        <dbReference type="ARBA" id="ARBA00023136"/>
    </source>
</evidence>
<dbReference type="InterPro" id="IPR015919">
    <property type="entry name" value="Cadherin-like_sf"/>
</dbReference>
<evidence type="ECO:0000256" key="9">
    <source>
        <dbReference type="ARBA" id="ARBA00022989"/>
    </source>
</evidence>
<feature type="non-terminal residue" evidence="19">
    <location>
        <position position="1"/>
    </location>
</feature>
<evidence type="ECO:0000256" key="3">
    <source>
        <dbReference type="ARBA" id="ARBA00022536"/>
    </source>
</evidence>
<evidence type="ECO:0000259" key="18">
    <source>
        <dbReference type="PROSITE" id="PS50835"/>
    </source>
</evidence>
<evidence type="ECO:0000256" key="11">
    <source>
        <dbReference type="ARBA" id="ARBA00023157"/>
    </source>
</evidence>
<dbReference type="InterPro" id="IPR003599">
    <property type="entry name" value="Ig_sub"/>
</dbReference>
<evidence type="ECO:0000256" key="6">
    <source>
        <dbReference type="ARBA" id="ARBA00022737"/>
    </source>
</evidence>
<keyword evidence="5" id="KW-0732">Signal</keyword>
<feature type="domain" description="Ig-like" evidence="18">
    <location>
        <begin position="1348"/>
        <end position="1423"/>
    </location>
</feature>
<dbReference type="InterPro" id="IPR008983">
    <property type="entry name" value="Tumour_necrosis_fac-like_dom"/>
</dbReference>
<keyword evidence="11" id="KW-1015">Disulfide bond</keyword>
<evidence type="ECO:0000313" key="20">
    <source>
        <dbReference type="Proteomes" id="UP001159428"/>
    </source>
</evidence>
<dbReference type="SUPFAM" id="SSF48726">
    <property type="entry name" value="Immunoglobulin"/>
    <property type="match status" value="1"/>
</dbReference>
<keyword evidence="6" id="KW-0677">Repeat</keyword>
<sequence>AFPEIGISLVLRARMPQSTSGWSEVSGWTHIQSSDTGHFLFGAPLVNKESRFELPKSGIYFASLSVHLSQADIGVFHAAFILNGQIDKRNKAMTSVKQGHPGADFSLTVSGFMDLRSGDQISVFILSEEDKDWFIENDSQFSLRYSGSVGSFPAFSAIKDGVTPFSPSSFSQIIRNWETSGSQGLFASLTGFSTSTGEFVPICDGIYFVASNVRVQAGPGLYKLYLSVSGNVLDPFLVESVIGADAVFTMNLQGAFYFKKGDKISLNINSSNQSTELSIHPNSGFSLSYIDAFNQSSLQGVSTVTQIANEIPGTGWMEISTWAIPLNAHVQFYNPKVFQRGRFSCTQGGVYYVSVSLLVHGGRGNFELLVKSSGTSKLDGHAGLYTTSYKSETSTYISLSLSGLLELSKGQHVLVFVHSSFPESWFIEQGSGVSVMKTRHYWPAANSFLHRRYVTEGGAWNKIRDWKQTGEGAFSFSSNFRKKSSWFLTTSPGVYFVSTNLIMRTAGCQVSAAIAIDEQPGEDNGLYATHAYPPTQLTLNIAGSLNLENGQKISVYVRVENNGTLEVLERSGFSVVFIGKSFAIPSFHAIKGSQSTIGTTNWVEIDEWSKPGNEEKAAFENGEGFNSVRGVYVAPISGIYFISCVLVIKDLDVVNFSSYFEVYVGVNSHSQTSFTNGLQNTHYLQGKVPPMGNDVITVTVSGMVQLKRGDYTVIRARANMDSDWKVEGTSSLSMFLVSPSEISYGNVGFLSRKSDTRIKSVGLRRWSKIGGWATQSDLTNGLFLKNDGSFTYEALSGDLNINHAGIYFLSVNIIVSNTPESCEVAVRVSDSRGRDLQDLITGFTAAAERKLKSQGKYTLLITGAAFLKKGRRIHLAVRSGSVAPFTVWEGSGFSVARLIYPIEEPGFYARIRNFRTTGQSGWEEITGWETSGVSGLHSDGRGFSSLASNFKVPLSGIYLASASLVIKYAQMSEMVFLQITVNGKTSPDGGLVSSCFIKRGAHAVVAVSGSMKLLQGMTINVMMRSKNSSFQISEGSYFTMRFMSKGDKTEGNMADRYSDVSFISNGWKELVSWRTTGVNGQFQVGSIHQTTDRFWVSKSGIYFATGNIQLLETDGLVIIAIVINNGNDTAVVSKKTCVTGEVCSLNLAVPLVLTKGTVVSVQVYSNDEDRWIVSRQSSKSNLYLKPVPPSAFVQGFLARVVSNISVPDRRLAKWVRVGNWNITERPGFFTTISGFSGNGAFVVFNPGVYIVTINLISRCTGIKECDLEMLVALNGRLSFSSGLYARQTVSSLGVDTLNIIAVLHLFNWDSLTVVVRSDSSFEVLEESTFSVVMHASAGGPLLCPDNGPTLIRQLTPAYLRTKVGSSVTWSCEAVGEISPLYRWLKDYQVLPNATSNSLAIINGAVQDSGEYTCVAEISPLTVSSNIAHLIVYDPQPAFESLNFTVSVNENGPASQLILNISVRAESKHSTYAKVFLRIISGNVNNSFVLRPNSTSSYFGIYTTRPLDREDISTYQLHLGSMNANEYAPQSVAAVNIAVSDLNDNAPIFGQKVYEVSLLENASIGHVLLQLHARDEDVGVNAHVTYTILAGSGAKTFSLNKLSGEVTLIELLDRETRPAYSLFVSAHDPDYPAFSEVLITVIDVNEYKPVFQPLRYHVSISEGTVIGTSILQLTATDKDAGTNSQLVYSIVAGDPHRLFCVGDDGILKVVKDLDHEMNSSHHLTVAVRDKGEMRLFAEKPAQVYISVRDMNDNSPIFEVSSYEETISESTPRGTAVLRVHAVDADLSNSNGEIAFSMINEDQDFEFVVNSTSGIVFVRKSLDFETMQVYRFQLAVRDVSIADSRMDFTTIVIKVSDENDNFPVFDPSLYNVSISEATSVGRELLRVQATDEDSTSNGALNYFITAETENPIFLLDETSGILFLARNLDYENVSRYHLTISVTDQGIPPLIAKQPAVVTIAIYDENDNLPQFDSETYTVAVCENITSGTPILTVHANDRDSSFNQRITYTIASYSDPEARNRFEVNRNTGTIFTTRALDREEQEVYEFTVIARDGGKVPHEGFAKVIVTLIDVNDNNPVFEPTAYQSPIHISEDMSIASELITLTAADPDTRLRGKVTYTILDIAGASVSNDEEAFHCINESYGTFKINSYTGTLRVARKLAARCVYNVTVRAMDHGSPPLFSTISLLIETGNGNATALGIPTITAIVSQEDHKKIIIIICVFVLIIAIILTLVIWREGRRHIRKRRMMLARAVRNDNDSCFSDDNVRSRCKMYSMDHTATYLDHCSTTTEMPSSLQTPRSSEMDTDILETFTLPYDGKEGYTILNGDTESFCVSIDFGMESEEPFVFPVTMEAVNAIDRRVAKRKKSRARKHFRSTRSSTESKRSQVSLPAKFGSRKHSKGNGVREVISDTRL</sequence>
<accession>A0AAU9WRS9</accession>
<dbReference type="PROSITE" id="PS00232">
    <property type="entry name" value="CADHERIN_1"/>
    <property type="match status" value="5"/>
</dbReference>
<feature type="region of interest" description="Disordered" evidence="14">
    <location>
        <begin position="2364"/>
        <end position="2412"/>
    </location>
</feature>
<dbReference type="EMBL" id="CALNXJ010000020">
    <property type="protein sequence ID" value="CAH3123739.1"/>
    <property type="molecule type" value="Genomic_DNA"/>
</dbReference>
<evidence type="ECO:0000256" key="4">
    <source>
        <dbReference type="ARBA" id="ARBA00022692"/>
    </source>
</evidence>
<comment type="caution">
    <text evidence="19">The sequence shown here is derived from an EMBL/GenBank/DDBJ whole genome shotgun (WGS) entry which is preliminary data.</text>
</comment>
<name>A0AAU9WRS9_9CNID</name>
<evidence type="ECO:0000256" key="2">
    <source>
        <dbReference type="ARBA" id="ARBA00008670"/>
    </source>
</evidence>
<dbReference type="PANTHER" id="PTHR24027">
    <property type="entry name" value="CADHERIN-23"/>
    <property type="match status" value="1"/>
</dbReference>
<keyword evidence="3" id="KW-0245">EGF-like domain</keyword>
<evidence type="ECO:0000256" key="8">
    <source>
        <dbReference type="ARBA" id="ARBA00022889"/>
    </source>
</evidence>
<evidence type="ECO:0000256" key="7">
    <source>
        <dbReference type="ARBA" id="ARBA00022837"/>
    </source>
</evidence>
<evidence type="ECO:0000313" key="19">
    <source>
        <dbReference type="EMBL" id="CAH3123739.1"/>
    </source>
</evidence>
<dbReference type="SMART" id="SM00409">
    <property type="entry name" value="IG"/>
    <property type="match status" value="1"/>
</dbReference>
<evidence type="ECO:0000256" key="14">
    <source>
        <dbReference type="SAM" id="MobiDB-lite"/>
    </source>
</evidence>
<dbReference type="PROSITE" id="PS50268">
    <property type="entry name" value="CADHERIN_2"/>
    <property type="match status" value="7"/>
</dbReference>
<dbReference type="GO" id="GO:0006955">
    <property type="term" value="P:immune response"/>
    <property type="evidence" value="ECO:0007669"/>
    <property type="project" value="InterPro"/>
</dbReference>
<dbReference type="GO" id="GO:0008013">
    <property type="term" value="F:beta-catenin binding"/>
    <property type="evidence" value="ECO:0007669"/>
    <property type="project" value="TreeGrafter"/>
</dbReference>
<evidence type="ECO:0000256" key="5">
    <source>
        <dbReference type="ARBA" id="ARBA00022729"/>
    </source>
</evidence>
<dbReference type="SMART" id="SM00408">
    <property type="entry name" value="IGc2"/>
    <property type="match status" value="1"/>
</dbReference>
<keyword evidence="10 15" id="KW-0472">Membrane</keyword>
<dbReference type="FunFam" id="2.60.40.60:FF:000024">
    <property type="entry name" value="FAT atypical cadherin 3"/>
    <property type="match status" value="1"/>
</dbReference>
<dbReference type="FunFam" id="2.60.40.60:FF:000039">
    <property type="entry name" value="FAT atypical cadherin 3"/>
    <property type="match status" value="1"/>
</dbReference>
<dbReference type="PROSITE" id="PS50835">
    <property type="entry name" value="IG_LIKE"/>
    <property type="match status" value="1"/>
</dbReference>
<feature type="domain" description="THD" evidence="16">
    <location>
        <begin position="169"/>
        <end position="295"/>
    </location>
</feature>
<dbReference type="Gene3D" id="2.60.40.10">
    <property type="entry name" value="Immunoglobulins"/>
    <property type="match status" value="1"/>
</dbReference>
<feature type="domain" description="Cadherin" evidence="17">
    <location>
        <begin position="2081"/>
        <end position="2202"/>
    </location>
</feature>
<feature type="domain" description="Cadherin" evidence="17">
    <location>
        <begin position="1439"/>
        <end position="1548"/>
    </location>
</feature>
<dbReference type="InterPro" id="IPR003598">
    <property type="entry name" value="Ig_sub2"/>
</dbReference>
<dbReference type="GO" id="GO:0016477">
    <property type="term" value="P:cell migration"/>
    <property type="evidence" value="ECO:0007669"/>
    <property type="project" value="TreeGrafter"/>
</dbReference>
<proteinExistence type="inferred from homology"/>
<organism evidence="19 20">
    <name type="scientific">Pocillopora meandrina</name>
    <dbReference type="NCBI Taxonomy" id="46732"/>
    <lineage>
        <taxon>Eukaryota</taxon>
        <taxon>Metazoa</taxon>
        <taxon>Cnidaria</taxon>
        <taxon>Anthozoa</taxon>
        <taxon>Hexacorallia</taxon>
        <taxon>Scleractinia</taxon>
        <taxon>Astrocoeniina</taxon>
        <taxon>Pocilloporidae</taxon>
        <taxon>Pocillopora</taxon>
    </lineage>
</organism>
<dbReference type="InterPro" id="IPR002126">
    <property type="entry name" value="Cadherin-like_dom"/>
</dbReference>
<dbReference type="CDD" id="cd11304">
    <property type="entry name" value="Cadherin_repeat"/>
    <property type="match status" value="7"/>
</dbReference>
<dbReference type="GO" id="GO:0007156">
    <property type="term" value="P:homophilic cell adhesion via plasma membrane adhesion molecules"/>
    <property type="evidence" value="ECO:0007669"/>
    <property type="project" value="InterPro"/>
</dbReference>
<evidence type="ECO:0000256" key="12">
    <source>
        <dbReference type="ARBA" id="ARBA00023180"/>
    </source>
</evidence>
<evidence type="ECO:0000256" key="1">
    <source>
        <dbReference type="ARBA" id="ARBA00004167"/>
    </source>
</evidence>
<feature type="domain" description="Cadherin" evidence="17">
    <location>
        <begin position="1651"/>
        <end position="1756"/>
    </location>
</feature>
<dbReference type="InterPro" id="IPR036179">
    <property type="entry name" value="Ig-like_dom_sf"/>
</dbReference>
<feature type="compositionally biased region" description="Basic residues" evidence="14">
    <location>
        <begin position="2364"/>
        <end position="2374"/>
    </location>
</feature>
<feature type="domain" description="Cadherin" evidence="17">
    <location>
        <begin position="1864"/>
        <end position="1970"/>
    </location>
</feature>
<feature type="domain" description="Cadherin" evidence="17">
    <location>
        <begin position="1757"/>
        <end position="1863"/>
    </location>
</feature>
<feature type="transmembrane region" description="Helical" evidence="15">
    <location>
        <begin position="2214"/>
        <end position="2234"/>
    </location>
</feature>
<dbReference type="InterPro" id="IPR039808">
    <property type="entry name" value="Cadherin"/>
</dbReference>
<evidence type="ECO:0000256" key="15">
    <source>
        <dbReference type="SAM" id="Phobius"/>
    </source>
</evidence>
<dbReference type="GO" id="GO:0045296">
    <property type="term" value="F:cadherin binding"/>
    <property type="evidence" value="ECO:0007669"/>
    <property type="project" value="TreeGrafter"/>
</dbReference>
<keyword evidence="4 15" id="KW-0812">Transmembrane</keyword>
<dbReference type="PANTHER" id="PTHR24027:SF438">
    <property type="entry name" value="CADHERIN 23"/>
    <property type="match status" value="1"/>
</dbReference>
<dbReference type="FunFam" id="2.60.40.60:FF:000020">
    <property type="entry name" value="Dachsous cadherin-related 1b"/>
    <property type="match status" value="2"/>
</dbReference>
<keyword evidence="7 13" id="KW-0106">Calcium</keyword>
<dbReference type="GO" id="GO:0005509">
    <property type="term" value="F:calcium ion binding"/>
    <property type="evidence" value="ECO:0007669"/>
    <property type="project" value="UniProtKB-UniRule"/>
</dbReference>
<gene>
    <name evidence="19" type="ORF">PMEA_00011499</name>
</gene>
<dbReference type="InterPro" id="IPR013783">
    <property type="entry name" value="Ig-like_fold"/>
</dbReference>
<dbReference type="PROSITE" id="PS50049">
    <property type="entry name" value="THD_2"/>
    <property type="match status" value="1"/>
</dbReference>
<dbReference type="PRINTS" id="PR00205">
    <property type="entry name" value="CADHERIN"/>
</dbReference>
<keyword evidence="12" id="KW-0325">Glycoprotein</keyword>
<dbReference type="FunFam" id="2.60.40.60:FF:000015">
    <property type="entry name" value="FAT atypical cadherin 1"/>
    <property type="match status" value="1"/>
</dbReference>
<comment type="subcellular location">
    <subcellularLocation>
        <location evidence="1">Membrane</location>
        <topology evidence="1">Single-pass membrane protein</topology>
    </subcellularLocation>
</comment>
<dbReference type="SUPFAM" id="SSF49313">
    <property type="entry name" value="Cadherin-like"/>
    <property type="match status" value="7"/>
</dbReference>
<feature type="domain" description="Cadherin" evidence="17">
    <location>
        <begin position="1971"/>
        <end position="2078"/>
    </location>
</feature>
<dbReference type="InterPro" id="IPR020894">
    <property type="entry name" value="Cadherin_CS"/>
</dbReference>
<dbReference type="Proteomes" id="UP001159428">
    <property type="component" value="Unassembled WGS sequence"/>
</dbReference>
<dbReference type="SUPFAM" id="SSF49842">
    <property type="entry name" value="TNF-like"/>
    <property type="match status" value="3"/>
</dbReference>
<reference evidence="19 20" key="1">
    <citation type="submission" date="2022-05" db="EMBL/GenBank/DDBJ databases">
        <authorList>
            <consortium name="Genoscope - CEA"/>
            <person name="William W."/>
        </authorList>
    </citation>
    <scope>NUCLEOTIDE SEQUENCE [LARGE SCALE GENOMIC DNA]</scope>
</reference>
<evidence type="ECO:0000259" key="16">
    <source>
        <dbReference type="PROSITE" id="PS50049"/>
    </source>
</evidence>